<dbReference type="Proteomes" id="UP000593910">
    <property type="component" value="Chromosome"/>
</dbReference>
<keyword evidence="3" id="KW-0479">Metal-binding</keyword>
<dbReference type="SMART" id="SM00729">
    <property type="entry name" value="Elp3"/>
    <property type="match status" value="1"/>
</dbReference>
<evidence type="ECO:0000313" key="9">
    <source>
        <dbReference type="Proteomes" id="UP000593910"/>
    </source>
</evidence>
<dbReference type="InterPro" id="IPR025288">
    <property type="entry name" value="DUF4080"/>
</dbReference>
<feature type="domain" description="B12-binding" evidence="6">
    <location>
        <begin position="1"/>
        <end position="132"/>
    </location>
</feature>
<dbReference type="InterPro" id="IPR051198">
    <property type="entry name" value="BchE-like"/>
</dbReference>
<dbReference type="EMBL" id="CP041165">
    <property type="protein sequence ID" value="QOP40257.1"/>
    <property type="molecule type" value="Genomic_DNA"/>
</dbReference>
<evidence type="ECO:0000313" key="8">
    <source>
        <dbReference type="EMBL" id="QOP40257.1"/>
    </source>
</evidence>
<evidence type="ECO:0000256" key="2">
    <source>
        <dbReference type="ARBA" id="ARBA00022691"/>
    </source>
</evidence>
<keyword evidence="5" id="KW-0411">Iron-sulfur</keyword>
<dbReference type="InterPro" id="IPR023404">
    <property type="entry name" value="rSAM_horseshoe"/>
</dbReference>
<dbReference type="Pfam" id="PF04055">
    <property type="entry name" value="Radical_SAM"/>
    <property type="match status" value="1"/>
</dbReference>
<dbReference type="PROSITE" id="PS51332">
    <property type="entry name" value="B12_BINDING"/>
    <property type="match status" value="1"/>
</dbReference>
<dbReference type="PANTHER" id="PTHR43409">
    <property type="entry name" value="ANAEROBIC MAGNESIUM-PROTOPORPHYRIN IX MONOMETHYL ESTER CYCLASE-RELATED"/>
    <property type="match status" value="1"/>
</dbReference>
<evidence type="ECO:0000256" key="3">
    <source>
        <dbReference type="ARBA" id="ARBA00022723"/>
    </source>
</evidence>
<dbReference type="PROSITE" id="PS51918">
    <property type="entry name" value="RADICAL_SAM"/>
    <property type="match status" value="1"/>
</dbReference>
<name>A0A7M3V924_9BACT</name>
<dbReference type="SUPFAM" id="SSF52242">
    <property type="entry name" value="Cobalamin (vitamin B12)-binding domain"/>
    <property type="match status" value="1"/>
</dbReference>
<keyword evidence="9" id="KW-1185">Reference proteome</keyword>
<dbReference type="AlphaFoldDB" id="A0A7M3V924"/>
<dbReference type="InterPro" id="IPR007197">
    <property type="entry name" value="rSAM"/>
</dbReference>
<evidence type="ECO:0000256" key="5">
    <source>
        <dbReference type="ARBA" id="ARBA00023014"/>
    </source>
</evidence>
<reference evidence="8 9" key="1">
    <citation type="submission" date="2019-06" db="EMBL/GenBank/DDBJ databases">
        <title>Sulfurimonas gotlandica sp. nov., a chemoautotrophic and psychrotolerant epsilonproteobacterium isolated from a pelagic redoxcline, and an emended description of the genus Sulfurimonas.</title>
        <authorList>
            <person name="Wang S."/>
            <person name="Jiang L."/>
            <person name="Shao Z."/>
        </authorList>
    </citation>
    <scope>NUCLEOTIDE SEQUENCE [LARGE SCALE GENOMIC DNA]</scope>
    <source>
        <strain evidence="8 9">B2</strain>
    </source>
</reference>
<gene>
    <name evidence="8" type="ORF">FJR03_00285</name>
</gene>
<dbReference type="Gene3D" id="3.40.50.280">
    <property type="entry name" value="Cobalamin-binding domain"/>
    <property type="match status" value="1"/>
</dbReference>
<dbReference type="Pfam" id="PF13311">
    <property type="entry name" value="DUF4080"/>
    <property type="match status" value="1"/>
</dbReference>
<comment type="cofactor">
    <cofactor evidence="1">
        <name>[4Fe-4S] cluster</name>
        <dbReference type="ChEBI" id="CHEBI:49883"/>
    </cofactor>
</comment>
<proteinExistence type="predicted"/>
<organism evidence="8 9">
    <name type="scientific">Sulfurimonas marina</name>
    <dbReference type="NCBI Taxonomy" id="2590551"/>
    <lineage>
        <taxon>Bacteria</taxon>
        <taxon>Pseudomonadati</taxon>
        <taxon>Campylobacterota</taxon>
        <taxon>Epsilonproteobacteria</taxon>
        <taxon>Campylobacterales</taxon>
        <taxon>Sulfurimonadaceae</taxon>
        <taxon>Sulfurimonas</taxon>
    </lineage>
</organism>
<evidence type="ECO:0000259" key="6">
    <source>
        <dbReference type="PROSITE" id="PS51332"/>
    </source>
</evidence>
<dbReference type="Gene3D" id="3.80.30.20">
    <property type="entry name" value="tm_1862 like domain"/>
    <property type="match status" value="1"/>
</dbReference>
<dbReference type="InterPro" id="IPR006638">
    <property type="entry name" value="Elp3/MiaA/NifB-like_rSAM"/>
</dbReference>
<dbReference type="SFLD" id="SFLDS00029">
    <property type="entry name" value="Radical_SAM"/>
    <property type="match status" value="1"/>
</dbReference>
<evidence type="ECO:0000259" key="7">
    <source>
        <dbReference type="PROSITE" id="PS51918"/>
    </source>
</evidence>
<evidence type="ECO:0000256" key="1">
    <source>
        <dbReference type="ARBA" id="ARBA00001966"/>
    </source>
</evidence>
<protein>
    <submittedName>
        <fullName evidence="8">DUF4080 domain-containing protein</fullName>
    </submittedName>
</protein>
<feature type="domain" description="Radical SAM core" evidence="7">
    <location>
        <begin position="156"/>
        <end position="385"/>
    </location>
</feature>
<accession>A0A7M3V924</accession>
<dbReference type="GO" id="GO:0051536">
    <property type="term" value="F:iron-sulfur cluster binding"/>
    <property type="evidence" value="ECO:0007669"/>
    <property type="project" value="UniProtKB-KW"/>
</dbReference>
<dbReference type="GO" id="GO:0003824">
    <property type="term" value="F:catalytic activity"/>
    <property type="evidence" value="ECO:0007669"/>
    <property type="project" value="InterPro"/>
</dbReference>
<sequence length="498" mass="57649">MKIVLSTLNSRYTHTSLALRYLYANMQELQNDTTIMEFSINDAMQSVAEKILDEKPNILGLGVYIWNASQIHELIHIIKRVSPETKIVLGGPEVSYEPFRVDFSDADFIIKGEGDVAFYELCKNIVENNAHERITPLSAPKLKELELPYKYYTDEDIQNRYIYVEISRGCPFECEFCLSSMDEKVRAFNLEKVLEEFETLWKRGARNFKFVDRTFNLNMKAANMVLDFFLEKEPPYFAHFEVIPDHFPASLREKIKSFPHGALQLEIGIQTLNTEIANNISRQLKIDKIKENIAFLENETSAHIHLDLIVGLPGESLKSFGKNLDQLKAMSSCEIQIGILKKLSGTYIDRHDETFGMVYSDIPPYDILKNNQLSFKEIQKMKRFARFWDILHNSGNFKNSVELLWKDESVFTNFYAFSLWVYEQTDSTYKISLQRQGELLFTYLTDVKKLTPEVVAKSMLSDMMKLKGRAVPNYLKPYSEGFTIDSKLGTSGFNKRQQ</sequence>
<dbReference type="PANTHER" id="PTHR43409:SF16">
    <property type="entry name" value="SLR0320 PROTEIN"/>
    <property type="match status" value="1"/>
</dbReference>
<keyword evidence="4" id="KW-0408">Iron</keyword>
<dbReference type="SUPFAM" id="SSF102114">
    <property type="entry name" value="Radical SAM enzymes"/>
    <property type="match status" value="1"/>
</dbReference>
<dbReference type="Pfam" id="PF02310">
    <property type="entry name" value="B12-binding"/>
    <property type="match status" value="1"/>
</dbReference>
<dbReference type="InterPro" id="IPR036724">
    <property type="entry name" value="Cobalamin-bd_sf"/>
</dbReference>
<dbReference type="GO" id="GO:0046872">
    <property type="term" value="F:metal ion binding"/>
    <property type="evidence" value="ECO:0007669"/>
    <property type="project" value="UniProtKB-KW"/>
</dbReference>
<dbReference type="RefSeq" id="WP_193113689.1">
    <property type="nucleotide sequence ID" value="NZ_CP041165.1"/>
</dbReference>
<dbReference type="SFLD" id="SFLDG01082">
    <property type="entry name" value="B12-binding_domain_containing"/>
    <property type="match status" value="1"/>
</dbReference>
<dbReference type="GO" id="GO:0005829">
    <property type="term" value="C:cytosol"/>
    <property type="evidence" value="ECO:0007669"/>
    <property type="project" value="TreeGrafter"/>
</dbReference>
<evidence type="ECO:0000256" key="4">
    <source>
        <dbReference type="ARBA" id="ARBA00023004"/>
    </source>
</evidence>
<dbReference type="CDD" id="cd02068">
    <property type="entry name" value="radical_SAM_B12_BD"/>
    <property type="match status" value="1"/>
</dbReference>
<dbReference type="KEGG" id="smax:FJR03_00285"/>
<dbReference type="InterPro" id="IPR058240">
    <property type="entry name" value="rSAM_sf"/>
</dbReference>
<dbReference type="GO" id="GO:0031419">
    <property type="term" value="F:cobalamin binding"/>
    <property type="evidence" value="ECO:0007669"/>
    <property type="project" value="InterPro"/>
</dbReference>
<keyword evidence="2" id="KW-0949">S-adenosyl-L-methionine</keyword>
<dbReference type="InterPro" id="IPR006158">
    <property type="entry name" value="Cobalamin-bd"/>
</dbReference>